<evidence type="ECO:0000313" key="1">
    <source>
        <dbReference type="EMBL" id="SFK30321.1"/>
    </source>
</evidence>
<keyword evidence="2" id="KW-1185">Reference proteome</keyword>
<dbReference type="EMBL" id="FORT01000011">
    <property type="protein sequence ID" value="SFK30321.1"/>
    <property type="molecule type" value="Genomic_DNA"/>
</dbReference>
<organism evidence="1 2">
    <name type="scientific">Brevibacillus centrosporus</name>
    <dbReference type="NCBI Taxonomy" id="54910"/>
    <lineage>
        <taxon>Bacteria</taxon>
        <taxon>Bacillati</taxon>
        <taxon>Bacillota</taxon>
        <taxon>Bacilli</taxon>
        <taxon>Bacillales</taxon>
        <taxon>Paenibacillaceae</taxon>
        <taxon>Brevibacillus</taxon>
    </lineage>
</organism>
<reference evidence="2" key="1">
    <citation type="submission" date="2016-10" db="EMBL/GenBank/DDBJ databases">
        <authorList>
            <person name="Varghese N."/>
            <person name="Submissions S."/>
        </authorList>
    </citation>
    <scope>NUCLEOTIDE SEQUENCE [LARGE SCALE GENOMIC DNA]</scope>
    <source>
        <strain evidence="2">OK042</strain>
    </source>
</reference>
<accession>A0A1I3YGB3</accession>
<evidence type="ECO:0000313" key="2">
    <source>
        <dbReference type="Proteomes" id="UP000198915"/>
    </source>
</evidence>
<name>A0A1I3YGB3_9BACL</name>
<protein>
    <submittedName>
        <fullName evidence="1">Uncharacterized protein</fullName>
    </submittedName>
</protein>
<dbReference type="Proteomes" id="UP000198915">
    <property type="component" value="Unassembled WGS sequence"/>
</dbReference>
<sequence>MVSRFIEVLKVKIRESIELLKEISTSLANSLRNANNDVLKTSRQLLSYMDIKATIDFKLMEESAYDQKSTRYTRGKPQEWTDELLKELTLEVKHKKE</sequence>
<proteinExistence type="predicted"/>
<dbReference type="AlphaFoldDB" id="A0A1I3YGB3"/>
<gene>
    <name evidence="1" type="ORF">SAMN05518846_11198</name>
</gene>